<feature type="coiled-coil region" evidence="1">
    <location>
        <begin position="69"/>
        <end position="134"/>
    </location>
</feature>
<dbReference type="AlphaFoldDB" id="I3EFL7"/>
<gene>
    <name evidence="2" type="ORF">NEQG_01458</name>
</gene>
<reference evidence="2" key="1">
    <citation type="submission" date="2011-01" db="EMBL/GenBank/DDBJ databases">
        <title>The Genome Sequence of Nematocida parisii strain ERTm3.</title>
        <authorList>
            <consortium name="The Broad Institute Genome Sequencing Platform"/>
            <consortium name="The Broad Institute Genome Sequencing Center for Infectious Disease"/>
            <person name="Cuomo C."/>
            <person name="Troemel E."/>
            <person name="Young S.K."/>
            <person name="Zeng Q."/>
            <person name="Gargeya S."/>
            <person name="Fitzgerald M."/>
            <person name="Haas B."/>
            <person name="Abouelleil A."/>
            <person name="Alvarado L."/>
            <person name="Arachchi H.M."/>
            <person name="Berlin A."/>
            <person name="Chapman S.B."/>
            <person name="Gearin G."/>
            <person name="Goldberg J."/>
            <person name="Griggs A."/>
            <person name="Gujja S."/>
            <person name="Hansen M."/>
            <person name="Heiman D."/>
            <person name="Howarth C."/>
            <person name="Larimer J."/>
            <person name="Lui A."/>
            <person name="MacDonald P.J.P."/>
            <person name="McCowen C."/>
            <person name="Montmayeur A."/>
            <person name="Murphy C."/>
            <person name="Neiman D."/>
            <person name="Pearson M."/>
            <person name="Priest M."/>
            <person name="Roberts A."/>
            <person name="Saif S."/>
            <person name="Shea T."/>
            <person name="Sisk P."/>
            <person name="Stolte C."/>
            <person name="Sykes S."/>
            <person name="Wortman J."/>
            <person name="Nusbaum C."/>
            <person name="Birren B."/>
        </authorList>
    </citation>
    <scope>NUCLEOTIDE SEQUENCE</scope>
    <source>
        <strain evidence="2">ERTm3</strain>
    </source>
</reference>
<dbReference type="OrthoDB" id="2187963at2759"/>
<evidence type="ECO:0000313" key="3">
    <source>
        <dbReference type="Proteomes" id="UP000002872"/>
    </source>
</evidence>
<proteinExistence type="predicted"/>
<dbReference type="OMA" id="EMEESPF"/>
<dbReference type="Proteomes" id="UP000002872">
    <property type="component" value="Unassembled WGS sequence"/>
</dbReference>
<evidence type="ECO:0000256" key="1">
    <source>
        <dbReference type="SAM" id="Coils"/>
    </source>
</evidence>
<dbReference type="VEuPathDB" id="MicrosporidiaDB:NEQG_01458"/>
<accession>I3EFL7</accession>
<dbReference type="HOGENOM" id="CLU_1855810_0_0_1"/>
<organism evidence="2 3">
    <name type="scientific">Nematocida parisii (strain ERTm3)</name>
    <name type="common">Nematode killer fungus</name>
    <dbReference type="NCBI Taxonomy" id="935791"/>
    <lineage>
        <taxon>Eukaryota</taxon>
        <taxon>Fungi</taxon>
        <taxon>Fungi incertae sedis</taxon>
        <taxon>Microsporidia</taxon>
        <taxon>Nematocida</taxon>
    </lineage>
</organism>
<dbReference type="EMBL" id="GL870879">
    <property type="protein sequence ID" value="EIJ88014.1"/>
    <property type="molecule type" value="Genomic_DNA"/>
</dbReference>
<evidence type="ECO:0000313" key="2">
    <source>
        <dbReference type="EMBL" id="EIJ88014.1"/>
    </source>
</evidence>
<keyword evidence="3" id="KW-1185">Reference proteome</keyword>
<keyword evidence="1" id="KW-0175">Coiled coil</keyword>
<name>I3EFL7_NEMP3</name>
<protein>
    <recommendedName>
        <fullName evidence="4">Mediator of RNA polymerase II transcription subunit 21</fullName>
    </recommendedName>
</protein>
<dbReference type="InParanoid" id="I3EFL7"/>
<sequence length="138" mass="16368">MSLDKNIPKTEEMEESPFFYLDEIQANFYKLFSLFYSGIGIIQRDSPAKNEKPDQDAILRLENNIKEIIGQFITTREKLEERILKIEKEKPSFDSLENLLEKTRELDKIMQNKVKVLEEELPLFREAVEEIIEEIDQI</sequence>
<evidence type="ECO:0008006" key="4">
    <source>
        <dbReference type="Google" id="ProtNLM"/>
    </source>
</evidence>